<feature type="region of interest" description="Disordered" evidence="13">
    <location>
        <begin position="470"/>
        <end position="501"/>
    </location>
</feature>
<keyword evidence="6" id="KW-0418">Kinase</keyword>
<evidence type="ECO:0000313" key="16">
    <source>
        <dbReference type="Proteomes" id="UP001479290"/>
    </source>
</evidence>
<dbReference type="InterPro" id="IPR050494">
    <property type="entry name" value="Ser_Thr_dual-spec_kinase"/>
</dbReference>
<dbReference type="Gene3D" id="3.30.200.20">
    <property type="entry name" value="Phosphorylase Kinase, domain 1"/>
    <property type="match status" value="1"/>
</dbReference>
<evidence type="ECO:0000259" key="14">
    <source>
        <dbReference type="PROSITE" id="PS50011"/>
    </source>
</evidence>
<feature type="region of interest" description="Disordered" evidence="13">
    <location>
        <begin position="1"/>
        <end position="28"/>
    </location>
</feature>
<comment type="catalytic activity">
    <reaction evidence="12">
        <text>L-tyrosyl-[protein] + ATP = O-phospho-L-tyrosyl-[protein] + ADP + H(+)</text>
        <dbReference type="Rhea" id="RHEA:10596"/>
        <dbReference type="Rhea" id="RHEA-COMP:10136"/>
        <dbReference type="Rhea" id="RHEA-COMP:20101"/>
        <dbReference type="ChEBI" id="CHEBI:15378"/>
        <dbReference type="ChEBI" id="CHEBI:30616"/>
        <dbReference type="ChEBI" id="CHEBI:46858"/>
        <dbReference type="ChEBI" id="CHEBI:61978"/>
        <dbReference type="ChEBI" id="CHEBI:456216"/>
        <dbReference type="EC" id="2.7.12.1"/>
    </reaction>
</comment>
<dbReference type="AlphaFoldDB" id="A0AAW1ZY06"/>
<dbReference type="PANTHER" id="PTHR24058:SF22">
    <property type="entry name" value="DUAL SPECIFICITY TYROSINE-PHOSPHORYLATION-REGULATED KINASE 4"/>
    <property type="match status" value="1"/>
</dbReference>
<dbReference type="InterPro" id="IPR042521">
    <property type="entry name" value="DYRK"/>
</dbReference>
<dbReference type="Proteomes" id="UP001479290">
    <property type="component" value="Unassembled WGS sequence"/>
</dbReference>
<evidence type="ECO:0000256" key="13">
    <source>
        <dbReference type="SAM" id="MobiDB-lite"/>
    </source>
</evidence>
<feature type="domain" description="Protein kinase" evidence="14">
    <location>
        <begin position="167"/>
        <end position="461"/>
    </location>
</feature>
<dbReference type="GO" id="GO:0004712">
    <property type="term" value="F:protein serine/threonine/tyrosine kinase activity"/>
    <property type="evidence" value="ECO:0007669"/>
    <property type="project" value="UniProtKB-EC"/>
</dbReference>
<evidence type="ECO:0000256" key="7">
    <source>
        <dbReference type="ARBA" id="ARBA00022840"/>
    </source>
</evidence>
<evidence type="ECO:0000256" key="5">
    <source>
        <dbReference type="ARBA" id="ARBA00022741"/>
    </source>
</evidence>
<dbReference type="SUPFAM" id="SSF56112">
    <property type="entry name" value="Protein kinase-like (PK-like)"/>
    <property type="match status" value="1"/>
</dbReference>
<dbReference type="EMBL" id="JAWDJR010000011">
    <property type="protein sequence ID" value="KAK9966227.1"/>
    <property type="molecule type" value="Genomic_DNA"/>
</dbReference>
<dbReference type="PANTHER" id="PTHR24058">
    <property type="entry name" value="DUAL SPECIFICITY PROTEIN KINASE"/>
    <property type="match status" value="1"/>
</dbReference>
<dbReference type="GO" id="GO:0005737">
    <property type="term" value="C:cytoplasm"/>
    <property type="evidence" value="ECO:0007669"/>
    <property type="project" value="TreeGrafter"/>
</dbReference>
<evidence type="ECO:0000256" key="1">
    <source>
        <dbReference type="ARBA" id="ARBA00008832"/>
    </source>
</evidence>
<dbReference type="CDD" id="cd14210">
    <property type="entry name" value="PKc_DYRK"/>
    <property type="match status" value="1"/>
</dbReference>
<comment type="caution">
    <text evidence="15">The sequence shown here is derived from an EMBL/GenBank/DDBJ whole genome shotgun (WGS) entry which is preliminary data.</text>
</comment>
<keyword evidence="16" id="KW-1185">Reference proteome</keyword>
<dbReference type="SMART" id="SM00220">
    <property type="entry name" value="S_TKc"/>
    <property type="match status" value="1"/>
</dbReference>
<evidence type="ECO:0000256" key="11">
    <source>
        <dbReference type="ARBA" id="ARBA00049308"/>
    </source>
</evidence>
<dbReference type="InterPro" id="IPR011009">
    <property type="entry name" value="Kinase-like_dom_sf"/>
</dbReference>
<keyword evidence="7" id="KW-0067">ATP-binding</keyword>
<evidence type="ECO:0000256" key="10">
    <source>
        <dbReference type="ARBA" id="ARBA00049003"/>
    </source>
</evidence>
<dbReference type="GO" id="GO:0004707">
    <property type="term" value="F:MAP kinase activity"/>
    <property type="evidence" value="ECO:0007669"/>
    <property type="project" value="UniProtKB-EC"/>
</dbReference>
<accession>A0AAW1ZY06</accession>
<protein>
    <recommendedName>
        <fullName evidence="14">Protein kinase domain-containing protein</fullName>
    </recommendedName>
</protein>
<dbReference type="PROSITE" id="PS50011">
    <property type="entry name" value="PROTEIN_KINASE_DOM"/>
    <property type="match status" value="1"/>
</dbReference>
<evidence type="ECO:0000256" key="12">
    <source>
        <dbReference type="ARBA" id="ARBA00051680"/>
    </source>
</evidence>
<dbReference type="Pfam" id="PF00069">
    <property type="entry name" value="Pkinase"/>
    <property type="match status" value="1"/>
</dbReference>
<evidence type="ECO:0000313" key="15">
    <source>
        <dbReference type="EMBL" id="KAK9966227.1"/>
    </source>
</evidence>
<dbReference type="Gene3D" id="3.30.10.30">
    <property type="entry name" value="DYRK"/>
    <property type="match status" value="1"/>
</dbReference>
<comment type="catalytic activity">
    <reaction evidence="10">
        <text>L-seryl-[protein] + ATP = O-phospho-L-seryl-[protein] + ADP + H(+)</text>
        <dbReference type="Rhea" id="RHEA:17989"/>
        <dbReference type="Rhea" id="RHEA-COMP:9863"/>
        <dbReference type="Rhea" id="RHEA-COMP:11604"/>
        <dbReference type="ChEBI" id="CHEBI:15378"/>
        <dbReference type="ChEBI" id="CHEBI:29999"/>
        <dbReference type="ChEBI" id="CHEBI:30616"/>
        <dbReference type="ChEBI" id="CHEBI:83421"/>
        <dbReference type="ChEBI" id="CHEBI:456216"/>
        <dbReference type="EC" id="2.7.12.1"/>
    </reaction>
</comment>
<evidence type="ECO:0000256" key="2">
    <source>
        <dbReference type="ARBA" id="ARBA00008867"/>
    </source>
</evidence>
<feature type="compositionally biased region" description="Basic and acidic residues" evidence="13">
    <location>
        <begin position="18"/>
        <end position="28"/>
    </location>
</feature>
<comment type="similarity">
    <text evidence="1">Belongs to the protein kinase superfamily. CMGC Ser/Thr protein kinase family. MAP kinase subfamily.</text>
</comment>
<comment type="catalytic activity">
    <reaction evidence="11">
        <text>L-threonyl-[protein] + ATP = O-phospho-L-threonyl-[protein] + ADP + H(+)</text>
        <dbReference type="Rhea" id="RHEA:46608"/>
        <dbReference type="Rhea" id="RHEA-COMP:11060"/>
        <dbReference type="Rhea" id="RHEA-COMP:11605"/>
        <dbReference type="ChEBI" id="CHEBI:15378"/>
        <dbReference type="ChEBI" id="CHEBI:30013"/>
        <dbReference type="ChEBI" id="CHEBI:30616"/>
        <dbReference type="ChEBI" id="CHEBI:61977"/>
        <dbReference type="ChEBI" id="CHEBI:456216"/>
        <dbReference type="EC" id="2.7.12.1"/>
    </reaction>
</comment>
<comment type="similarity">
    <text evidence="2">Belongs to the protein kinase superfamily. CMGC Ser/Thr protein kinase family. MNB/DYRK subfamily.</text>
</comment>
<dbReference type="GO" id="GO:0005524">
    <property type="term" value="F:ATP binding"/>
    <property type="evidence" value="ECO:0007669"/>
    <property type="project" value="UniProtKB-KW"/>
</dbReference>
<dbReference type="FunFam" id="1.10.510.10:FF:000624">
    <property type="entry name" value="Mitogen-activated protein kinase"/>
    <property type="match status" value="1"/>
</dbReference>
<feature type="compositionally biased region" description="Basic and acidic residues" evidence="13">
    <location>
        <begin position="470"/>
        <end position="484"/>
    </location>
</feature>
<evidence type="ECO:0000256" key="6">
    <source>
        <dbReference type="ARBA" id="ARBA00022777"/>
    </source>
</evidence>
<sequence length="534" mass="61585">MSEPLKKTYVPRPPANVQKEKQRTDVRKQWARPIHQVSPYLFPPLAVQAIKPPQHNGRLLNRPSEPQPKLPYISHGSVSKQKPGTLKQNCLKGVSGKMEKHPKKKEPLDVTEALKKYGTRLTEFEQKEILGYTEIWYLGLKAMKIRKYDDEKGRYIMVAHDHIAYRYEVLKVMGQGAFGQVLKCRDHKTNEMVAVKILRRMKDDQTSMTEVKILEALLKKDKDSSTKSVQMKDHFIFRKHLCIAFELLGSNLNEILKKRHRQGLSNNLVRRYARSLLKCLQALHDEKIIHADLKPENILAIDEEHSDIKVADFGCGCYEDEQIFGYIGTRWYRAPELLLRQRYGTAIDMWSFGCVLAELHTGYPIFTGRNELDQLSCIIQVLGMPSIDVTEKSEFWTAFFVGKWKNKTVAKHAGIRHPKSRPLVDILGPADPSFLDFMQRCLTLDPKMRMTPQEAMQHKWILEGRRNNHNASHDHLQHEPKDSTVKPSFPKPGSGPLNKRGHKALLCEERLARLRDVYNPLKISTLKPLVKHPP</sequence>
<keyword evidence="4" id="KW-0808">Transferase</keyword>
<keyword evidence="3" id="KW-0723">Serine/threonine-protein kinase</keyword>
<keyword evidence="5" id="KW-0547">Nucleotide-binding</keyword>
<name>A0AAW1ZY06_CULAL</name>
<evidence type="ECO:0000256" key="8">
    <source>
        <dbReference type="ARBA" id="ARBA00047592"/>
    </source>
</evidence>
<comment type="catalytic activity">
    <reaction evidence="8">
        <text>L-threonyl-[protein] + ATP = O-phospho-L-threonyl-[protein] + ADP + H(+)</text>
        <dbReference type="Rhea" id="RHEA:46608"/>
        <dbReference type="Rhea" id="RHEA-COMP:11060"/>
        <dbReference type="Rhea" id="RHEA-COMP:11605"/>
        <dbReference type="ChEBI" id="CHEBI:15378"/>
        <dbReference type="ChEBI" id="CHEBI:30013"/>
        <dbReference type="ChEBI" id="CHEBI:30616"/>
        <dbReference type="ChEBI" id="CHEBI:61977"/>
        <dbReference type="ChEBI" id="CHEBI:456216"/>
        <dbReference type="EC" id="2.7.11.24"/>
    </reaction>
</comment>
<organism evidence="15 16">
    <name type="scientific">Culter alburnus</name>
    <name type="common">Topmouth culter</name>
    <dbReference type="NCBI Taxonomy" id="194366"/>
    <lineage>
        <taxon>Eukaryota</taxon>
        <taxon>Metazoa</taxon>
        <taxon>Chordata</taxon>
        <taxon>Craniata</taxon>
        <taxon>Vertebrata</taxon>
        <taxon>Euteleostomi</taxon>
        <taxon>Actinopterygii</taxon>
        <taxon>Neopterygii</taxon>
        <taxon>Teleostei</taxon>
        <taxon>Ostariophysi</taxon>
        <taxon>Cypriniformes</taxon>
        <taxon>Xenocyprididae</taxon>
        <taxon>Xenocypridinae</taxon>
        <taxon>Culter</taxon>
    </lineage>
</organism>
<reference evidence="15 16" key="1">
    <citation type="submission" date="2024-05" db="EMBL/GenBank/DDBJ databases">
        <title>A high-quality chromosomal-level genome assembly of Topmouth culter (Culter alburnus).</title>
        <authorList>
            <person name="Zhao H."/>
        </authorList>
    </citation>
    <scope>NUCLEOTIDE SEQUENCE [LARGE SCALE GENOMIC DNA]</scope>
    <source>
        <strain evidence="15">CATC2023</strain>
        <tissue evidence="15">Muscle</tissue>
    </source>
</reference>
<evidence type="ECO:0000256" key="9">
    <source>
        <dbReference type="ARBA" id="ARBA00048312"/>
    </source>
</evidence>
<dbReference type="InterPro" id="IPR000719">
    <property type="entry name" value="Prot_kinase_dom"/>
</dbReference>
<evidence type="ECO:0000256" key="3">
    <source>
        <dbReference type="ARBA" id="ARBA00022527"/>
    </source>
</evidence>
<proteinExistence type="inferred from homology"/>
<comment type="catalytic activity">
    <reaction evidence="9">
        <text>L-seryl-[protein] + ATP = O-phospho-L-seryl-[protein] + ADP + H(+)</text>
        <dbReference type="Rhea" id="RHEA:17989"/>
        <dbReference type="Rhea" id="RHEA-COMP:9863"/>
        <dbReference type="Rhea" id="RHEA-COMP:11604"/>
        <dbReference type="ChEBI" id="CHEBI:15378"/>
        <dbReference type="ChEBI" id="CHEBI:29999"/>
        <dbReference type="ChEBI" id="CHEBI:30616"/>
        <dbReference type="ChEBI" id="CHEBI:83421"/>
        <dbReference type="ChEBI" id="CHEBI:456216"/>
        <dbReference type="EC" id="2.7.11.24"/>
    </reaction>
</comment>
<evidence type="ECO:0000256" key="4">
    <source>
        <dbReference type="ARBA" id="ARBA00022679"/>
    </source>
</evidence>
<dbReference type="GO" id="GO:0005856">
    <property type="term" value="C:cytoskeleton"/>
    <property type="evidence" value="ECO:0007669"/>
    <property type="project" value="TreeGrafter"/>
</dbReference>
<gene>
    <name evidence="15" type="ORF">ABG768_003350</name>
</gene>
<dbReference type="Gene3D" id="1.10.510.10">
    <property type="entry name" value="Transferase(Phosphotransferase) domain 1"/>
    <property type="match status" value="1"/>
</dbReference>